<dbReference type="PANTHER" id="PTHR12585">
    <property type="entry name" value="SCC1 / RAD21 FAMILY MEMBER"/>
    <property type="match status" value="1"/>
</dbReference>
<dbReference type="Gene3D" id="1.10.10.580">
    <property type="entry name" value="Structural maintenance of chromosome 1. Chain E"/>
    <property type="match status" value="1"/>
</dbReference>
<evidence type="ECO:0000256" key="2">
    <source>
        <dbReference type="ARBA" id="ARBA00004286"/>
    </source>
</evidence>
<dbReference type="EMBL" id="PDUG01000002">
    <property type="protein sequence ID" value="PIC44891.1"/>
    <property type="molecule type" value="Genomic_DNA"/>
</dbReference>
<dbReference type="PANTHER" id="PTHR12585:SF68">
    <property type="entry name" value="SISTER CHROMATID COHESION PROTEIN 1"/>
    <property type="match status" value="1"/>
</dbReference>
<keyword evidence="10" id="KW-1185">Reference proteome</keyword>
<evidence type="ECO:0000313" key="9">
    <source>
        <dbReference type="EMBL" id="PIC44891.1"/>
    </source>
</evidence>
<feature type="region of interest" description="Disordered" evidence="6">
    <location>
        <begin position="499"/>
        <end position="518"/>
    </location>
</feature>
<feature type="domain" description="Rad21/Rec8-like protein C-terminal eukaryotic" evidence="7">
    <location>
        <begin position="564"/>
        <end position="617"/>
    </location>
</feature>
<dbReference type="Pfam" id="PF04825">
    <property type="entry name" value="Rad21_Rec8_N"/>
    <property type="match status" value="1"/>
</dbReference>
<dbReference type="AlphaFoldDB" id="A0A2G5UZS6"/>
<evidence type="ECO:0000259" key="7">
    <source>
        <dbReference type="Pfam" id="PF04824"/>
    </source>
</evidence>
<dbReference type="Pfam" id="PF04824">
    <property type="entry name" value="Rad21_Rec8"/>
    <property type="match status" value="1"/>
</dbReference>
<dbReference type="InterPro" id="IPR036390">
    <property type="entry name" value="WH_DNA-bd_sf"/>
</dbReference>
<evidence type="ECO:0000256" key="6">
    <source>
        <dbReference type="SAM" id="MobiDB-lite"/>
    </source>
</evidence>
<evidence type="ECO:0000313" key="10">
    <source>
        <dbReference type="Proteomes" id="UP000230233"/>
    </source>
</evidence>
<dbReference type="InterPro" id="IPR006910">
    <property type="entry name" value="Rad21_Rec8_N"/>
</dbReference>
<dbReference type="InterPro" id="IPR039781">
    <property type="entry name" value="Rad21/Rec8-like"/>
</dbReference>
<organism evidence="9 10">
    <name type="scientific">Caenorhabditis nigoni</name>
    <dbReference type="NCBI Taxonomy" id="1611254"/>
    <lineage>
        <taxon>Eukaryota</taxon>
        <taxon>Metazoa</taxon>
        <taxon>Ecdysozoa</taxon>
        <taxon>Nematoda</taxon>
        <taxon>Chromadorea</taxon>
        <taxon>Rhabditida</taxon>
        <taxon>Rhabditina</taxon>
        <taxon>Rhabditomorpha</taxon>
        <taxon>Rhabditoidea</taxon>
        <taxon>Rhabditidae</taxon>
        <taxon>Peloderinae</taxon>
        <taxon>Caenorhabditis</taxon>
    </lineage>
</organism>
<dbReference type="STRING" id="1611254.A0A2G5UZS6"/>
<proteinExistence type="inferred from homology"/>
<comment type="caution">
    <text evidence="9">The sequence shown here is derived from an EMBL/GenBank/DDBJ whole genome shotgun (WGS) entry which is preliminary data.</text>
</comment>
<dbReference type="GO" id="GO:0007062">
    <property type="term" value="P:sister chromatid cohesion"/>
    <property type="evidence" value="ECO:0007669"/>
    <property type="project" value="InterPro"/>
</dbReference>
<dbReference type="GO" id="GO:0005634">
    <property type="term" value="C:nucleus"/>
    <property type="evidence" value="ECO:0007669"/>
    <property type="project" value="UniProtKB-SubCell"/>
</dbReference>
<evidence type="ECO:0000259" key="8">
    <source>
        <dbReference type="Pfam" id="PF04825"/>
    </source>
</evidence>
<name>A0A2G5UZS6_9PELO</name>
<evidence type="ECO:0000256" key="4">
    <source>
        <dbReference type="ARBA" id="ARBA00022454"/>
    </source>
</evidence>
<evidence type="ECO:0000256" key="1">
    <source>
        <dbReference type="ARBA" id="ARBA00004123"/>
    </source>
</evidence>
<dbReference type="OrthoDB" id="10071381at2759"/>
<dbReference type="FunFam" id="1.10.10.580:FF:000001">
    <property type="entry name" value="double-strand-break repair protein rad21 homolog"/>
    <property type="match status" value="1"/>
</dbReference>
<gene>
    <name evidence="9" type="primary">Cni-scc-1</name>
    <name evidence="9" type="synonym">Cnig_chr_II.g5101</name>
    <name evidence="9" type="ORF">B9Z55_005101</name>
</gene>
<dbReference type="InterPro" id="IPR006909">
    <property type="entry name" value="Rad21/Rec8_C_eu"/>
</dbReference>
<keyword evidence="4" id="KW-0158">Chromosome</keyword>
<dbReference type="SUPFAM" id="SSF46785">
    <property type="entry name" value="Winged helix' DNA-binding domain"/>
    <property type="match status" value="1"/>
</dbReference>
<comment type="similarity">
    <text evidence="3">Belongs to the rad21 family.</text>
</comment>
<dbReference type="GO" id="GO:0008278">
    <property type="term" value="C:cohesin complex"/>
    <property type="evidence" value="ECO:0007669"/>
    <property type="project" value="InterPro"/>
</dbReference>
<dbReference type="GO" id="GO:1990414">
    <property type="term" value="P:replication-born double-strand break repair via sister chromatid exchange"/>
    <property type="evidence" value="ECO:0007669"/>
    <property type="project" value="TreeGrafter"/>
</dbReference>
<evidence type="ECO:0008006" key="11">
    <source>
        <dbReference type="Google" id="ProtNLM"/>
    </source>
</evidence>
<reference evidence="10" key="1">
    <citation type="submission" date="2017-10" db="EMBL/GenBank/DDBJ databases">
        <title>Rapid genome shrinkage in a self-fertile nematode reveals novel sperm competition proteins.</title>
        <authorList>
            <person name="Yin D."/>
            <person name="Schwarz E.M."/>
            <person name="Thomas C.G."/>
            <person name="Felde R.L."/>
            <person name="Korf I.F."/>
            <person name="Cutter A.D."/>
            <person name="Schartner C.M."/>
            <person name="Ralston E.J."/>
            <person name="Meyer B.J."/>
            <person name="Haag E.S."/>
        </authorList>
    </citation>
    <scope>NUCLEOTIDE SEQUENCE [LARGE SCALE GENOMIC DNA]</scope>
    <source>
        <strain evidence="10">JU1422</strain>
    </source>
</reference>
<dbReference type="GO" id="GO:0003682">
    <property type="term" value="F:chromatin binding"/>
    <property type="evidence" value="ECO:0007669"/>
    <property type="project" value="TreeGrafter"/>
</dbReference>
<evidence type="ECO:0000256" key="3">
    <source>
        <dbReference type="ARBA" id="ARBA00009870"/>
    </source>
</evidence>
<feature type="domain" description="Rad21/Rec8-like protein N-terminal" evidence="8">
    <location>
        <begin position="1"/>
        <end position="99"/>
    </location>
</feature>
<dbReference type="Proteomes" id="UP000230233">
    <property type="component" value="Chromosome II"/>
</dbReference>
<comment type="subcellular location">
    <subcellularLocation>
        <location evidence="2">Chromosome</location>
    </subcellularLocation>
    <subcellularLocation>
        <location evidence="1">Nucleus</location>
    </subcellularLocation>
</comment>
<dbReference type="InterPro" id="IPR023093">
    <property type="entry name" value="ScpA-like_C"/>
</dbReference>
<sequence>MFYAQFVLAKKGPLAKIWLAAHWEKKLTKAQIYETDVPQAIEEVIHPKVKMALRTVGHLLLGIVRIYSKKTRYLLADTNEAYLKMKVNFRDGFTVEADVPLNNLEIDENFPIDGHNISVPDFQEGDYSVELMLANRARIEDITLHDYVNLNDPINANIDDGFGDEGDLTELEQLYGQIQAPSLRPTPAPESLVGMLDLGSEHMTPIQDAPMEMERARDATINLTGVTGRDDGTTLLEAEPAQMMDFGGIKQEHISNGPEFEFDAMDHPATLFDSIVHDRPYQDDNFGFEPEAEEPAAARPVSPESFALEPLDLEHMEAGRKKRTRKPRKLLVDVETKISDEAFRKQQEDFTDTLKPSSLAPPSRQTLKWCVTGDLPYLMNQMGTGIRNRELLAEYRKCLTTRKFDPNFTMQELSGDSSSLTPSIAAPWEDLELNENIPEFEHVAAGPAPIDDFFDDVDMGGGGFEPENYPEPLNFDRTLEAPRDEMAMDVDVPRRNEEFQNKENDDEEDWSDPFGSSISSKKGRLEAYGFGASSANTTTIDDEGKWTKRANHILKKVSADIETSGQAEFSSITATAKNRKQAAEQFYSLLSLAKSQAIQVEQSEPYGEILIKSGPKFQESVSAVPPRTPLRAIQTTAME</sequence>
<accession>A0A2G5UZS6</accession>
<protein>
    <recommendedName>
        <fullName evidence="11">Rad21/Rec8-like protein N-terminal domain-containing protein</fullName>
    </recommendedName>
</protein>
<keyword evidence="5" id="KW-0539">Nucleus</keyword>
<evidence type="ECO:0000256" key="5">
    <source>
        <dbReference type="ARBA" id="ARBA00023242"/>
    </source>
</evidence>